<gene>
    <name evidence="2" type="ORF">PY03852</name>
</gene>
<dbReference type="AlphaFoldDB" id="Q7RHY1"/>
<keyword evidence="1" id="KW-0472">Membrane</keyword>
<reference evidence="2 3" key="1">
    <citation type="journal article" date="2002" name="Nature">
        <title>Genome sequence and comparative analysis of the model rodent malaria parasite Plasmodium yoelii yoelii.</title>
        <authorList>
            <person name="Carlton J.M."/>
            <person name="Angiuoli S.V."/>
            <person name="Suh B.B."/>
            <person name="Kooij T.W."/>
            <person name="Pertea M."/>
            <person name="Silva J.C."/>
            <person name="Ermolaeva M.D."/>
            <person name="Allen J.E."/>
            <person name="Selengut J.D."/>
            <person name="Koo H.L."/>
            <person name="Peterson J.D."/>
            <person name="Pop M."/>
            <person name="Kosack D.S."/>
            <person name="Shumway M.F."/>
            <person name="Bidwell S.L."/>
            <person name="Shallom S.J."/>
            <person name="van Aken S.E."/>
            <person name="Riedmuller S.B."/>
            <person name="Feldblyum T.V."/>
            <person name="Cho J.K."/>
            <person name="Quackenbush J."/>
            <person name="Sedegah M."/>
            <person name="Shoaibi A."/>
            <person name="Cummings L.M."/>
            <person name="Florens L."/>
            <person name="Yates J.R."/>
            <person name="Raine J.D."/>
            <person name="Sinden R.E."/>
            <person name="Harris M.A."/>
            <person name="Cunningham D.A."/>
            <person name="Preiser P.R."/>
            <person name="Bergman L.W."/>
            <person name="Vaidya A.B."/>
            <person name="van Lin L.H."/>
            <person name="Janse C.J."/>
            <person name="Waters A.P."/>
            <person name="Smith H.O."/>
            <person name="White O.R."/>
            <person name="Salzberg S.L."/>
            <person name="Venter J.C."/>
            <person name="Fraser C.M."/>
            <person name="Hoffman S.L."/>
            <person name="Gardner M.J."/>
            <person name="Carucci D.J."/>
        </authorList>
    </citation>
    <scope>NUCLEOTIDE SEQUENCE [LARGE SCALE GENOMIC DNA]</scope>
    <source>
        <strain evidence="2 3">17XNL</strain>
    </source>
</reference>
<accession>Q7RHY1</accession>
<feature type="transmembrane region" description="Helical" evidence="1">
    <location>
        <begin position="20"/>
        <end position="40"/>
    </location>
</feature>
<organism evidence="2 3">
    <name type="scientific">Plasmodium yoelii yoelii</name>
    <dbReference type="NCBI Taxonomy" id="73239"/>
    <lineage>
        <taxon>Eukaryota</taxon>
        <taxon>Sar</taxon>
        <taxon>Alveolata</taxon>
        <taxon>Apicomplexa</taxon>
        <taxon>Aconoidasida</taxon>
        <taxon>Haemosporida</taxon>
        <taxon>Plasmodiidae</taxon>
        <taxon>Plasmodium</taxon>
        <taxon>Plasmodium (Vinckeia)</taxon>
    </lineage>
</organism>
<protein>
    <submittedName>
        <fullName evidence="2">Uncharacterized protein</fullName>
    </submittedName>
</protein>
<keyword evidence="3" id="KW-1185">Reference proteome</keyword>
<name>Q7RHY1_PLAYO</name>
<dbReference type="Proteomes" id="UP000008553">
    <property type="component" value="Unassembled WGS sequence"/>
</dbReference>
<sequence length="53" mass="6241">MHKTSFIGIVVLLNLDRYFMNLYFMIIYYTLVVCLINAIVPNESSYNNTQPHI</sequence>
<dbReference type="EMBL" id="AABL01001141">
    <property type="protein sequence ID" value="EAA15625.1"/>
    <property type="molecule type" value="Genomic_DNA"/>
</dbReference>
<dbReference type="PaxDb" id="73239-Q7RHY1"/>
<keyword evidence="1" id="KW-1133">Transmembrane helix</keyword>
<dbReference type="InParanoid" id="Q7RHY1"/>
<evidence type="ECO:0000256" key="1">
    <source>
        <dbReference type="SAM" id="Phobius"/>
    </source>
</evidence>
<proteinExistence type="predicted"/>
<comment type="caution">
    <text evidence="2">The sequence shown here is derived from an EMBL/GenBank/DDBJ whole genome shotgun (WGS) entry which is preliminary data.</text>
</comment>
<evidence type="ECO:0000313" key="3">
    <source>
        <dbReference type="Proteomes" id="UP000008553"/>
    </source>
</evidence>
<keyword evidence="1" id="KW-0812">Transmembrane</keyword>
<evidence type="ECO:0000313" key="2">
    <source>
        <dbReference type="EMBL" id="EAA15625.1"/>
    </source>
</evidence>